<dbReference type="RefSeq" id="WP_008049927.1">
    <property type="nucleotide sequence ID" value="NZ_FO818640.1"/>
</dbReference>
<sequence length="485" mass="54247">MQSNGYFMAIPSYLIILIVVLVIVPSVIAVLLRMALHYYLIDQGNQVIRLINGQPLRKPPKIVNYLETRLAEASQQLEQVNTPAIIDQVYSQQRVLLISCEQIEQLGRILPNLLLSFGLLGTFIGITINLYSLSETVSTTNVTDISSLLQDIQTPLQGMGIAFTTSLAAILFSALLVVINFMFNTNLAKYRWMSALEDYLDNIYQPTLKGQTKTDKIVQEMVQVFDQFLIRFGQGIQTSIETAFRQKIDEIYATNLKANQLAEQVYSRLIDASVTVTQSAKDFQIAGDRFLEVARAFEQSEFPQQLSNATINLANTQRGFSQSASGLSTSVQSVDLAVIELQNYSKRLIKFSEQIQQTNQTALNLLETQNQNQQSFNHIVEQVQTASQGFQLAVNNLDSLQRRMVNKTDNLEEIQAELSKLVVAMQTYSQGVNTAVGGGVAANYPGNSINSMELQPVISGLQECVSHLQDTKNELYRLRHTIEKQ</sequence>
<feature type="transmembrane region" description="Helical" evidence="1">
    <location>
        <begin position="113"/>
        <end position="133"/>
    </location>
</feature>
<gene>
    <name evidence="2" type="ORF">ARTHRO_12127</name>
</gene>
<feature type="transmembrane region" description="Helical" evidence="1">
    <location>
        <begin position="6"/>
        <end position="32"/>
    </location>
</feature>
<reference evidence="2 3" key="1">
    <citation type="submission" date="2014-02" db="EMBL/GenBank/DDBJ databases">
        <authorList>
            <person name="Genoscope - CEA"/>
        </authorList>
    </citation>
    <scope>NUCLEOTIDE SEQUENCE [LARGE SCALE GENOMIC DNA]</scope>
    <source>
        <strain evidence="2 3">PCC 8005</strain>
    </source>
</reference>
<accession>A0A9P1KDC5</accession>
<keyword evidence="3" id="KW-1185">Reference proteome</keyword>
<proteinExistence type="predicted"/>
<keyword evidence="1" id="KW-0812">Transmembrane</keyword>
<evidence type="ECO:0008006" key="4">
    <source>
        <dbReference type="Google" id="ProtNLM"/>
    </source>
</evidence>
<evidence type="ECO:0000313" key="3">
    <source>
        <dbReference type="Proteomes" id="UP000032946"/>
    </source>
</evidence>
<protein>
    <recommendedName>
        <fullName evidence="4">MotA/TolQ/ExbB proton channel domain-containing protein</fullName>
    </recommendedName>
</protein>
<keyword evidence="1" id="KW-0472">Membrane</keyword>
<keyword evidence="1" id="KW-1133">Transmembrane helix</keyword>
<name>A0A9P1KDC5_9CYAN</name>
<feature type="transmembrane region" description="Helical" evidence="1">
    <location>
        <begin position="161"/>
        <end position="183"/>
    </location>
</feature>
<organism evidence="2 3">
    <name type="scientific">Limnospira indica PCC 8005</name>
    <dbReference type="NCBI Taxonomy" id="376219"/>
    <lineage>
        <taxon>Bacteria</taxon>
        <taxon>Bacillati</taxon>
        <taxon>Cyanobacteriota</taxon>
        <taxon>Cyanophyceae</taxon>
        <taxon>Oscillatoriophycideae</taxon>
        <taxon>Oscillatoriales</taxon>
        <taxon>Sirenicapillariaceae</taxon>
        <taxon>Limnospira</taxon>
    </lineage>
</organism>
<dbReference type="EMBL" id="FO818640">
    <property type="protein sequence ID" value="CDM94453.1"/>
    <property type="molecule type" value="Genomic_DNA"/>
</dbReference>
<evidence type="ECO:0000313" key="2">
    <source>
        <dbReference type="EMBL" id="CDM94453.1"/>
    </source>
</evidence>
<dbReference type="Proteomes" id="UP000032946">
    <property type="component" value="Chromosome"/>
</dbReference>
<evidence type="ECO:0000256" key="1">
    <source>
        <dbReference type="SAM" id="Phobius"/>
    </source>
</evidence>
<dbReference type="AlphaFoldDB" id="A0A9P1KDC5"/>